<organism evidence="1 2">
    <name type="scientific">Austropuccinia psidii MF-1</name>
    <dbReference type="NCBI Taxonomy" id="1389203"/>
    <lineage>
        <taxon>Eukaryota</taxon>
        <taxon>Fungi</taxon>
        <taxon>Dikarya</taxon>
        <taxon>Basidiomycota</taxon>
        <taxon>Pucciniomycotina</taxon>
        <taxon>Pucciniomycetes</taxon>
        <taxon>Pucciniales</taxon>
        <taxon>Sphaerophragmiaceae</taxon>
        <taxon>Austropuccinia</taxon>
    </lineage>
</organism>
<reference evidence="1" key="1">
    <citation type="submission" date="2021-03" db="EMBL/GenBank/DDBJ databases">
        <title>Draft genome sequence of rust myrtle Austropuccinia psidii MF-1, a brazilian biotype.</title>
        <authorList>
            <person name="Quecine M.C."/>
            <person name="Pachon D.M.R."/>
            <person name="Bonatelli M.L."/>
            <person name="Correr F.H."/>
            <person name="Franceschini L.M."/>
            <person name="Leite T.F."/>
            <person name="Margarido G.R.A."/>
            <person name="Almeida C.A."/>
            <person name="Ferrarezi J.A."/>
            <person name="Labate C.A."/>
        </authorList>
    </citation>
    <scope>NUCLEOTIDE SEQUENCE</scope>
    <source>
        <strain evidence="1">MF-1</strain>
    </source>
</reference>
<protein>
    <submittedName>
        <fullName evidence="1">Uncharacterized protein</fullName>
    </submittedName>
</protein>
<evidence type="ECO:0000313" key="1">
    <source>
        <dbReference type="EMBL" id="MBW0534741.1"/>
    </source>
</evidence>
<dbReference type="EMBL" id="AVOT02039645">
    <property type="protein sequence ID" value="MBW0534741.1"/>
    <property type="molecule type" value="Genomic_DNA"/>
</dbReference>
<dbReference type="AlphaFoldDB" id="A0A9Q3FCX2"/>
<evidence type="ECO:0000313" key="2">
    <source>
        <dbReference type="Proteomes" id="UP000765509"/>
    </source>
</evidence>
<dbReference type="Proteomes" id="UP000765509">
    <property type="component" value="Unassembled WGS sequence"/>
</dbReference>
<accession>A0A9Q3FCX2</accession>
<comment type="caution">
    <text evidence="1">The sequence shown here is derived from an EMBL/GenBank/DDBJ whole genome shotgun (WGS) entry which is preliminary data.</text>
</comment>
<gene>
    <name evidence="1" type="ORF">O181_074456</name>
</gene>
<proteinExistence type="predicted"/>
<keyword evidence="2" id="KW-1185">Reference proteome</keyword>
<name>A0A9Q3FCX2_9BASI</name>
<sequence length="110" mass="12729">MPSQSLLKSRDEVFKEIKDVGEDFAISSFHLFQAYMDLPPLSFHAYLEEQSDEEKEPEEIETVLKVVPPAYQQCLDVLSKVKADKLPPQRACDLISNWRVFYLQLVLSTH</sequence>